<gene>
    <name evidence="3" type="ORF">ODALV1_LOCUS14621</name>
</gene>
<evidence type="ECO:0000259" key="2">
    <source>
        <dbReference type="PROSITE" id="PS50235"/>
    </source>
</evidence>
<dbReference type="InterPro" id="IPR001394">
    <property type="entry name" value="Peptidase_C19_UCH"/>
</dbReference>
<dbReference type="Pfam" id="PF00443">
    <property type="entry name" value="UCH"/>
    <property type="match status" value="1"/>
</dbReference>
<proteinExistence type="inferred from homology"/>
<evidence type="ECO:0000313" key="4">
    <source>
        <dbReference type="Proteomes" id="UP001642540"/>
    </source>
</evidence>
<dbReference type="PANTHER" id="PTHR24006">
    <property type="entry name" value="UBIQUITIN CARBOXYL-TERMINAL HYDROLASE"/>
    <property type="match status" value="1"/>
</dbReference>
<dbReference type="InterPro" id="IPR050164">
    <property type="entry name" value="Peptidase_C19"/>
</dbReference>
<dbReference type="Proteomes" id="UP001642540">
    <property type="component" value="Unassembled WGS sequence"/>
</dbReference>
<evidence type="ECO:0000256" key="1">
    <source>
        <dbReference type="ARBA" id="ARBA00009085"/>
    </source>
</evidence>
<dbReference type="PROSITE" id="PS50235">
    <property type="entry name" value="USP_3"/>
    <property type="match status" value="1"/>
</dbReference>
<feature type="domain" description="USP" evidence="2">
    <location>
        <begin position="148"/>
        <end position="480"/>
    </location>
</feature>
<dbReference type="EMBL" id="CAXLJM020000046">
    <property type="protein sequence ID" value="CAL8110987.1"/>
    <property type="molecule type" value="Genomic_DNA"/>
</dbReference>
<sequence length="488" mass="56351">MHDLNLTLNPDPEPNTSVRCSHWQDVIKSWKQLEPAIQRTKEVLLLKETFCQQKACINRLDWCRSVCVMCRHTECLECANELKHYMESGIGHVIGLRLKELSGASCLTLFCFECKTHVCHLSLELPGLERIIRQPNVLPAMRKESRLRGILNLSNTCYMNAILQVLVHTPLLHDKCFVLTSPSDNDSRSRYDERNFLITIANVFREFNEFSNDPIVPVKLLAMIWEVMPHLAGNKQHDAHEFFISVLHALHLDFLKLPTSTVSLIDKLFLGRLQSTVRCNICGHTRLTVDPFWDISLEITPNSEGPIQLKDLLRSFTKVESLEVECQIQCPTCGKRTECTKQLKFQLLPNVICIHLKRFRHSKSPSPRQCNKTTCTKIETKIKFDPIMDFAPFKSSDEDANPPDFKKPCLDNIPIHKHDDTYLLYAVVKHEGTHESGHYYTYINLESDSTWYKGNDHVVTSVSRKEVMNTEAYLLFYKKFSFKLCAQR</sequence>
<dbReference type="SUPFAM" id="SSF54001">
    <property type="entry name" value="Cysteine proteinases"/>
    <property type="match status" value="1"/>
</dbReference>
<comment type="similarity">
    <text evidence="1">Belongs to the peptidase C19 family.</text>
</comment>
<dbReference type="InterPro" id="IPR028889">
    <property type="entry name" value="USP"/>
</dbReference>
<comment type="caution">
    <text evidence="3">The sequence shown here is derived from an EMBL/GenBank/DDBJ whole genome shotgun (WGS) entry which is preliminary data.</text>
</comment>
<dbReference type="InterPro" id="IPR038765">
    <property type="entry name" value="Papain-like_cys_pep_sf"/>
</dbReference>
<dbReference type="PROSITE" id="PS00973">
    <property type="entry name" value="USP_2"/>
    <property type="match status" value="1"/>
</dbReference>
<dbReference type="Gene3D" id="3.90.70.10">
    <property type="entry name" value="Cysteine proteinases"/>
    <property type="match status" value="1"/>
</dbReference>
<name>A0ABP1QWC1_9HEXA</name>
<organism evidence="3 4">
    <name type="scientific">Orchesella dallaii</name>
    <dbReference type="NCBI Taxonomy" id="48710"/>
    <lineage>
        <taxon>Eukaryota</taxon>
        <taxon>Metazoa</taxon>
        <taxon>Ecdysozoa</taxon>
        <taxon>Arthropoda</taxon>
        <taxon>Hexapoda</taxon>
        <taxon>Collembola</taxon>
        <taxon>Entomobryomorpha</taxon>
        <taxon>Entomobryoidea</taxon>
        <taxon>Orchesellidae</taxon>
        <taxon>Orchesellinae</taxon>
        <taxon>Orchesella</taxon>
    </lineage>
</organism>
<evidence type="ECO:0000313" key="3">
    <source>
        <dbReference type="EMBL" id="CAL8110987.1"/>
    </source>
</evidence>
<dbReference type="InterPro" id="IPR018200">
    <property type="entry name" value="USP_CS"/>
</dbReference>
<dbReference type="PANTHER" id="PTHR24006:SF937">
    <property type="entry name" value="UBIQUITIN CARBOXYL-TERMINAL HYDROLASE"/>
    <property type="match status" value="1"/>
</dbReference>
<accession>A0ABP1QWC1</accession>
<protein>
    <recommendedName>
        <fullName evidence="2">USP domain-containing protein</fullName>
    </recommendedName>
</protein>
<keyword evidence="4" id="KW-1185">Reference proteome</keyword>
<reference evidence="3 4" key="1">
    <citation type="submission" date="2024-08" db="EMBL/GenBank/DDBJ databases">
        <authorList>
            <person name="Cucini C."/>
            <person name="Frati F."/>
        </authorList>
    </citation>
    <scope>NUCLEOTIDE SEQUENCE [LARGE SCALE GENOMIC DNA]</scope>
</reference>